<dbReference type="SUPFAM" id="SSF47676">
    <property type="entry name" value="Conserved domain common to transcription factors TFIIS, elongin A, CRSP70"/>
    <property type="match status" value="1"/>
</dbReference>
<organism evidence="3 4">
    <name type="scientific">Mycoemilia scoparia</name>
    <dbReference type="NCBI Taxonomy" id="417184"/>
    <lineage>
        <taxon>Eukaryota</taxon>
        <taxon>Fungi</taxon>
        <taxon>Fungi incertae sedis</taxon>
        <taxon>Zoopagomycota</taxon>
        <taxon>Kickxellomycotina</taxon>
        <taxon>Kickxellomycetes</taxon>
        <taxon>Kickxellales</taxon>
        <taxon>Kickxellaceae</taxon>
        <taxon>Mycoemilia</taxon>
    </lineage>
</organism>
<accession>A0A9W8A2E1</accession>
<reference evidence="3" key="1">
    <citation type="submission" date="2022-07" db="EMBL/GenBank/DDBJ databases">
        <title>Phylogenomic reconstructions and comparative analyses of Kickxellomycotina fungi.</title>
        <authorList>
            <person name="Reynolds N.K."/>
            <person name="Stajich J.E."/>
            <person name="Barry K."/>
            <person name="Grigoriev I.V."/>
            <person name="Crous P."/>
            <person name="Smith M.E."/>
        </authorList>
    </citation>
    <scope>NUCLEOTIDE SEQUENCE</scope>
    <source>
        <strain evidence="3">NBRC 100468</strain>
    </source>
</reference>
<feature type="domain" description="PWWP" evidence="2">
    <location>
        <begin position="8"/>
        <end position="71"/>
    </location>
</feature>
<sequence>MPLKEYAPGTICWGKLKGYPWWPSRIETESSLSKEVLSSKPRTGQTYPVLFLGSLDYAWLTPENIEEYKENSAKYAGRAKNRKDPDFSKALKQAENPSLLDDIEIGGCSDAYSDEENGDEGVEVQKTPRRRGRKPKPKGKRTTENALMDVETASQNSEPSAKRAKTSSDDKGSANNGRRRSSHASKEEEEEEDRPMRSESRKAINSERSASPDVANGAEVNSNHGSSENNRRRSRKKYDKDHENDLRTRMKELGKPFETLMLLRYKIQKRLRKGAIPKDLSILDDTFSKIEEFDMTRELLQETKMGKLMQRVNTLGDLPNHPDNIKYKFVERAEALLAKWKTKISEQQKADNHDSNTNEGSTGYNEATRSSSVQKSESSDDQDHKPDTSSPTSQKAEEKLNGKGGDENNVSSTNDENKVSTKPVDPKPNPEIPQPTATISEKLQS</sequence>
<feature type="compositionally biased region" description="Basic and acidic residues" evidence="1">
    <location>
        <begin position="377"/>
        <end position="387"/>
    </location>
</feature>
<feature type="compositionally biased region" description="Basic and acidic residues" evidence="1">
    <location>
        <begin position="345"/>
        <end position="356"/>
    </location>
</feature>
<dbReference type="PANTHER" id="PTHR12550:SF70">
    <property type="entry name" value="JIL-1 ANCHORING AND STABILIZING PROTEIN, ISOFORM A"/>
    <property type="match status" value="1"/>
</dbReference>
<evidence type="ECO:0000313" key="4">
    <source>
        <dbReference type="Proteomes" id="UP001150538"/>
    </source>
</evidence>
<dbReference type="PROSITE" id="PS50812">
    <property type="entry name" value="PWWP"/>
    <property type="match status" value="1"/>
</dbReference>
<dbReference type="OrthoDB" id="62853at2759"/>
<feature type="compositionally biased region" description="Polar residues" evidence="1">
    <location>
        <begin position="435"/>
        <end position="445"/>
    </location>
</feature>
<dbReference type="PANTHER" id="PTHR12550">
    <property type="entry name" value="HEPATOMA-DERIVED GROWTH FACTOR-RELATED"/>
    <property type="match status" value="1"/>
</dbReference>
<dbReference type="Gene3D" id="1.20.930.10">
    <property type="entry name" value="Conserved domain common to transcription factors TFIIS, elongin A, CRSP70"/>
    <property type="match status" value="1"/>
</dbReference>
<dbReference type="InterPro" id="IPR017923">
    <property type="entry name" value="TFIIS_N"/>
</dbReference>
<dbReference type="CDD" id="cd05162">
    <property type="entry name" value="PWWP"/>
    <property type="match status" value="1"/>
</dbReference>
<gene>
    <name evidence="3" type="ORF">H4219_000687</name>
</gene>
<keyword evidence="4" id="KW-1185">Reference proteome</keyword>
<feature type="compositionally biased region" description="Basic and acidic residues" evidence="1">
    <location>
        <begin position="238"/>
        <end position="250"/>
    </location>
</feature>
<dbReference type="Gene3D" id="2.30.30.140">
    <property type="match status" value="1"/>
</dbReference>
<dbReference type="Proteomes" id="UP001150538">
    <property type="component" value="Unassembled WGS sequence"/>
</dbReference>
<feature type="compositionally biased region" description="Basic residues" evidence="1">
    <location>
        <begin position="127"/>
        <end position="140"/>
    </location>
</feature>
<dbReference type="Pfam" id="PF00855">
    <property type="entry name" value="PWWP"/>
    <property type="match status" value="1"/>
</dbReference>
<feature type="compositionally biased region" description="Basic and acidic residues" evidence="1">
    <location>
        <begin position="395"/>
        <end position="406"/>
    </location>
</feature>
<name>A0A9W8A2E1_9FUNG</name>
<feature type="region of interest" description="Disordered" evidence="1">
    <location>
        <begin position="101"/>
        <end position="250"/>
    </location>
</feature>
<comment type="caution">
    <text evidence="3">The sequence shown here is derived from an EMBL/GenBank/DDBJ whole genome shotgun (WGS) entry which is preliminary data.</text>
</comment>
<feature type="compositionally biased region" description="Basic and acidic residues" evidence="1">
    <location>
        <begin position="194"/>
        <end position="205"/>
    </location>
</feature>
<dbReference type="SMART" id="SM00293">
    <property type="entry name" value="PWWP"/>
    <property type="match status" value="1"/>
</dbReference>
<dbReference type="SUPFAM" id="SSF63748">
    <property type="entry name" value="Tudor/PWWP/MBT"/>
    <property type="match status" value="1"/>
</dbReference>
<dbReference type="InterPro" id="IPR000313">
    <property type="entry name" value="PWWP_dom"/>
</dbReference>
<feature type="compositionally biased region" description="Polar residues" evidence="1">
    <location>
        <begin position="357"/>
        <end position="369"/>
    </location>
</feature>
<feature type="compositionally biased region" description="Acidic residues" evidence="1">
    <location>
        <begin position="112"/>
        <end position="122"/>
    </location>
</feature>
<dbReference type="InterPro" id="IPR035441">
    <property type="entry name" value="TFIIS/LEDGF_dom_sf"/>
</dbReference>
<evidence type="ECO:0000259" key="2">
    <source>
        <dbReference type="PROSITE" id="PS50812"/>
    </source>
</evidence>
<dbReference type="AlphaFoldDB" id="A0A9W8A2E1"/>
<evidence type="ECO:0000313" key="3">
    <source>
        <dbReference type="EMBL" id="KAJ1921370.1"/>
    </source>
</evidence>
<feature type="region of interest" description="Disordered" evidence="1">
    <location>
        <begin position="345"/>
        <end position="445"/>
    </location>
</feature>
<proteinExistence type="predicted"/>
<protein>
    <recommendedName>
        <fullName evidence="2">PWWP domain-containing protein</fullName>
    </recommendedName>
</protein>
<dbReference type="EMBL" id="JANBPU010000005">
    <property type="protein sequence ID" value="KAJ1921370.1"/>
    <property type="molecule type" value="Genomic_DNA"/>
</dbReference>
<dbReference type="Pfam" id="PF08711">
    <property type="entry name" value="Med26"/>
    <property type="match status" value="1"/>
</dbReference>
<evidence type="ECO:0000256" key="1">
    <source>
        <dbReference type="SAM" id="MobiDB-lite"/>
    </source>
</evidence>